<gene>
    <name evidence="1" type="ORF">FOT62_16580</name>
</gene>
<dbReference type="GO" id="GO:0003677">
    <property type="term" value="F:DNA binding"/>
    <property type="evidence" value="ECO:0007669"/>
    <property type="project" value="UniProtKB-KW"/>
</dbReference>
<comment type="caution">
    <text evidence="1">The sequence shown here is derived from an EMBL/GenBank/DDBJ whole genome shotgun (WGS) entry which is preliminary data.</text>
</comment>
<dbReference type="AlphaFoldDB" id="A0A5C7C680"/>
<evidence type="ECO:0000313" key="2">
    <source>
        <dbReference type="Proteomes" id="UP000321126"/>
    </source>
</evidence>
<dbReference type="EMBL" id="VOUQ01000008">
    <property type="protein sequence ID" value="TXE32370.1"/>
    <property type="molecule type" value="Genomic_DNA"/>
</dbReference>
<evidence type="ECO:0000313" key="1">
    <source>
        <dbReference type="EMBL" id="TXE32370.1"/>
    </source>
</evidence>
<accession>A0A5C7C680</accession>
<keyword evidence="1" id="KW-0238">DNA-binding</keyword>
<reference evidence="1 2" key="1">
    <citation type="submission" date="2019-07" db="EMBL/GenBank/DDBJ databases">
        <title>Serratia strains were isolated from fresh produce.</title>
        <authorList>
            <person name="Cho G.-S."/>
            <person name="Stein M."/>
            <person name="Lee W."/>
            <person name="Suh S.H."/>
            <person name="Franz C.M.A.P."/>
        </authorList>
    </citation>
    <scope>NUCLEOTIDE SEQUENCE [LARGE SCALE GENOMIC DNA]</scope>
    <source>
        <strain evidence="1 2">S16</strain>
    </source>
</reference>
<dbReference type="RefSeq" id="WP_086579638.1">
    <property type="nucleotide sequence ID" value="NZ_CAMKJO010000001.1"/>
</dbReference>
<name>A0A5C7C680_SERMA</name>
<protein>
    <submittedName>
        <fullName evidence="1">DNA-binding protein</fullName>
    </submittedName>
</protein>
<organism evidence="1 2">
    <name type="scientific">Serratia marcescens</name>
    <dbReference type="NCBI Taxonomy" id="615"/>
    <lineage>
        <taxon>Bacteria</taxon>
        <taxon>Pseudomonadati</taxon>
        <taxon>Pseudomonadota</taxon>
        <taxon>Gammaproteobacteria</taxon>
        <taxon>Enterobacterales</taxon>
        <taxon>Yersiniaceae</taxon>
        <taxon>Serratia</taxon>
    </lineage>
</organism>
<dbReference type="Proteomes" id="UP000321126">
    <property type="component" value="Unassembled WGS sequence"/>
</dbReference>
<sequence>MKRWSKNEDQTLKDSAKTLAVKQIAHLLGRTPKAVSNRANLIGVGLKKSGDAYHGRKYPEADIELARRLHESGMKLRLIAEKLEIPFTSLKNYFY</sequence>
<proteinExistence type="predicted"/>